<keyword evidence="3" id="KW-0805">Transcription regulation</keyword>
<keyword evidence="2" id="KW-0479">Metal-binding</keyword>
<dbReference type="InterPro" id="IPR050815">
    <property type="entry name" value="TF_fung"/>
</dbReference>
<accession>A0ABR2VFR4</accession>
<gene>
    <name evidence="8" type="ORF">SUNI508_13055</name>
</gene>
<evidence type="ECO:0000313" key="8">
    <source>
        <dbReference type="EMBL" id="KAK9425381.1"/>
    </source>
</evidence>
<feature type="compositionally biased region" description="Acidic residues" evidence="6">
    <location>
        <begin position="1"/>
        <end position="20"/>
    </location>
</feature>
<evidence type="ECO:0000256" key="3">
    <source>
        <dbReference type="ARBA" id="ARBA00023015"/>
    </source>
</evidence>
<comment type="subcellular location">
    <subcellularLocation>
        <location evidence="1">Nucleus</location>
    </subcellularLocation>
</comment>
<evidence type="ECO:0000313" key="9">
    <source>
        <dbReference type="Proteomes" id="UP001408356"/>
    </source>
</evidence>
<protein>
    <submittedName>
        <fullName evidence="8">Fungal-specific transcription factor domain-containing protein</fullName>
    </submittedName>
</protein>
<keyword evidence="4" id="KW-0804">Transcription</keyword>
<dbReference type="Pfam" id="PF04082">
    <property type="entry name" value="Fungal_trans"/>
    <property type="match status" value="1"/>
</dbReference>
<keyword evidence="5" id="KW-0539">Nucleus</keyword>
<dbReference type="Gene3D" id="4.10.240.10">
    <property type="entry name" value="Zn(2)-C6 fungal-type DNA-binding domain"/>
    <property type="match status" value="1"/>
</dbReference>
<dbReference type="PANTHER" id="PTHR47338">
    <property type="entry name" value="ZN(II)2CYS6 TRANSCRIPTION FACTOR (EUROFUNG)-RELATED"/>
    <property type="match status" value="1"/>
</dbReference>
<dbReference type="EMBL" id="JARVKF010000018">
    <property type="protein sequence ID" value="KAK9425381.1"/>
    <property type="molecule type" value="Genomic_DNA"/>
</dbReference>
<evidence type="ECO:0000256" key="2">
    <source>
        <dbReference type="ARBA" id="ARBA00022723"/>
    </source>
</evidence>
<sequence>MKPIVEESDDEAYEEDLNEDESGHRASRNGAKFDEGPACQSCRRKKAKYLDCIYDEKKMKPGMRTGAIEHLNQRVATLENMFLGQGLLWQQVWRCLDTMSHDNPSLANAARHNGTLQECTAHFKQTLSSLQLEGSSDLDNTHTRPSAKRRRTENDVHAEERDEVPWIRDGRLDMPDDLVDSLVEIYFARIQPWIPILHVTRFQENMKIPRQRQKMKSIFHAIASLCARFSDDPRLAGHEARAKLVKECRQAVILDSMESFSVESLQALIICAFDTIGSGRGPSAWSIVGSMARTAEQLQLNIEDDESRQLRKDSKVLIARVAFLPPCRDWAEEEGRRRVFWNVFLMDRFCSIATGWNLSLKSAEVKRRLPCEGALWRLAEPLASPTPYFGIPEQPNPTEESLLNVSPGADDPSSLGGLSYCIEATESLSLVTSFFLRQVVDVSDVQSIRLWLLRFKQLDLRLVQWKTFLPERWREACARNADGNLDPNLTLAHLTHNTAVVLLHQGVAYPSPEWQASTIRLPSASSAETCLTAAREVAIIADKFLQDADFLTNPQFSFCLFICGRMFLAHSAYYGVDLPQEFDVLLKNLWEVSRRWNGPHVDHVGRNAADNLASKFASRLIQARQLGPSTVDIRQAAYSENQVQTNGVAVTPSAPPTSTLNTMYASEYTNGSGPQTFPLPNAAMQLGSDWNGASGLYPLMSAEQEASPDSISLAFPPLPMAFQAPSAPATAMHSPNAGTINQLPDQGAMQFDNSTIGYEELNSYLNYPFLPDQRVSMFSHPIGPMSPENITQ</sequence>
<reference evidence="8 9" key="1">
    <citation type="journal article" date="2024" name="J. Plant Pathol.">
        <title>Sequence and assembly of the genome of Seiridium unicorne, isolate CBS 538.82, causal agent of cypress canker disease.</title>
        <authorList>
            <person name="Scali E."/>
            <person name="Rocca G.D."/>
            <person name="Danti R."/>
            <person name="Garbelotto M."/>
            <person name="Barberini S."/>
            <person name="Baroncelli R."/>
            <person name="Emiliani G."/>
        </authorList>
    </citation>
    <scope>NUCLEOTIDE SEQUENCE [LARGE SCALE GENOMIC DNA]</scope>
    <source>
        <strain evidence="8 9">BM-138-508</strain>
    </source>
</reference>
<dbReference type="InterPro" id="IPR007219">
    <property type="entry name" value="XnlR_reg_dom"/>
</dbReference>
<dbReference type="PANTHER" id="PTHR47338:SF23">
    <property type="entry name" value="ZN(II)2CYS6 TRANSCRIPTION FACTOR (EUROFUNG)"/>
    <property type="match status" value="1"/>
</dbReference>
<dbReference type="CDD" id="cd12148">
    <property type="entry name" value="fungal_TF_MHR"/>
    <property type="match status" value="1"/>
</dbReference>
<feature type="domain" description="Xylanolytic transcriptional activator regulatory" evidence="7">
    <location>
        <begin position="284"/>
        <end position="376"/>
    </location>
</feature>
<feature type="region of interest" description="Disordered" evidence="6">
    <location>
        <begin position="1"/>
        <end position="34"/>
    </location>
</feature>
<dbReference type="Proteomes" id="UP001408356">
    <property type="component" value="Unassembled WGS sequence"/>
</dbReference>
<evidence type="ECO:0000256" key="5">
    <source>
        <dbReference type="ARBA" id="ARBA00023242"/>
    </source>
</evidence>
<feature type="region of interest" description="Disordered" evidence="6">
    <location>
        <begin position="134"/>
        <end position="157"/>
    </location>
</feature>
<dbReference type="SMART" id="SM00906">
    <property type="entry name" value="Fungal_trans"/>
    <property type="match status" value="1"/>
</dbReference>
<evidence type="ECO:0000256" key="4">
    <source>
        <dbReference type="ARBA" id="ARBA00023163"/>
    </source>
</evidence>
<organism evidence="8 9">
    <name type="scientific">Seiridium unicorne</name>
    <dbReference type="NCBI Taxonomy" id="138068"/>
    <lineage>
        <taxon>Eukaryota</taxon>
        <taxon>Fungi</taxon>
        <taxon>Dikarya</taxon>
        <taxon>Ascomycota</taxon>
        <taxon>Pezizomycotina</taxon>
        <taxon>Sordariomycetes</taxon>
        <taxon>Xylariomycetidae</taxon>
        <taxon>Amphisphaeriales</taxon>
        <taxon>Sporocadaceae</taxon>
        <taxon>Seiridium</taxon>
    </lineage>
</organism>
<evidence type="ECO:0000256" key="6">
    <source>
        <dbReference type="SAM" id="MobiDB-lite"/>
    </source>
</evidence>
<evidence type="ECO:0000259" key="7">
    <source>
        <dbReference type="SMART" id="SM00906"/>
    </source>
</evidence>
<proteinExistence type="predicted"/>
<comment type="caution">
    <text evidence="8">The sequence shown here is derived from an EMBL/GenBank/DDBJ whole genome shotgun (WGS) entry which is preliminary data.</text>
</comment>
<name>A0ABR2VFR4_9PEZI</name>
<dbReference type="InterPro" id="IPR036864">
    <property type="entry name" value="Zn2-C6_fun-type_DNA-bd_sf"/>
</dbReference>
<evidence type="ECO:0000256" key="1">
    <source>
        <dbReference type="ARBA" id="ARBA00004123"/>
    </source>
</evidence>
<keyword evidence="9" id="KW-1185">Reference proteome</keyword>